<dbReference type="Proteomes" id="UP000769157">
    <property type="component" value="Unassembled WGS sequence"/>
</dbReference>
<dbReference type="PANTHER" id="PTHR31834">
    <property type="entry name" value="INITIATION-SPECIFIC ALPHA-1,6-MANNOSYLTRANSFERASE"/>
    <property type="match status" value="1"/>
</dbReference>
<dbReference type="GeneID" id="70236893"/>
<dbReference type="EMBL" id="JAEUBE010000366">
    <property type="protein sequence ID" value="KAH3663528.1"/>
    <property type="molecule type" value="Genomic_DNA"/>
</dbReference>
<dbReference type="AlphaFoldDB" id="A0A9P8T264"/>
<evidence type="ECO:0000256" key="1">
    <source>
        <dbReference type="ARBA" id="ARBA00009003"/>
    </source>
</evidence>
<evidence type="ECO:0008006" key="4">
    <source>
        <dbReference type="Google" id="ProtNLM"/>
    </source>
</evidence>
<dbReference type="RefSeq" id="XP_046059864.1">
    <property type="nucleotide sequence ID" value="XM_046206060.1"/>
</dbReference>
<evidence type="ECO:0000313" key="3">
    <source>
        <dbReference type="Proteomes" id="UP000769157"/>
    </source>
</evidence>
<dbReference type="Pfam" id="PF04488">
    <property type="entry name" value="Gly_transf_sug"/>
    <property type="match status" value="1"/>
</dbReference>
<dbReference type="GO" id="GO:0000009">
    <property type="term" value="F:alpha-1,6-mannosyltransferase activity"/>
    <property type="evidence" value="ECO:0007669"/>
    <property type="project" value="InterPro"/>
</dbReference>
<gene>
    <name evidence="2" type="ORF">OGAPHI_004929</name>
</gene>
<dbReference type="GO" id="GO:0000136">
    <property type="term" value="C:mannan polymerase complex"/>
    <property type="evidence" value="ECO:0007669"/>
    <property type="project" value="TreeGrafter"/>
</dbReference>
<dbReference type="GO" id="GO:0006487">
    <property type="term" value="P:protein N-linked glycosylation"/>
    <property type="evidence" value="ECO:0007669"/>
    <property type="project" value="TreeGrafter"/>
</dbReference>
<comment type="similarity">
    <text evidence="1">Belongs to the glycosyltransferase 32 family.</text>
</comment>
<sequence>MDSSSSALKGNKNGLLVATLLVLTALISSFSTRAYITKSAGTPDLSQEYLYFQRYQQTDRYKQNPKYLDSNPFDIDTTYHRLIKAFPYTKTPGGIPKNIFQMWISPEPVPENDLPYPDFRKTWKEQNPDHNYTVLSWEAVRDAAKEAFETTVPEVWEVLESMPLVILRSDFSRYLMLYLNGGVWADLDTGCDRPISKWFHNTIDSDIRFVGSVEHDLNSERWPSLTSRRLQFENWAFTSDNFHPALAMVIAHVVRMHFIIMYEGHLDMYTKEDGGGNSCHKISVIDWTGPGIFSDGIYRYMNTAEKRVFQDMDFDRYNSDETLVGPGTGEKINWRGFSGLVAPVVFNNDVCILPKSGFRCKNDFDESLEEYCYLTHYFSHSWFKEVD</sequence>
<organism evidence="2 3">
    <name type="scientific">Ogataea philodendri</name>
    <dbReference type="NCBI Taxonomy" id="1378263"/>
    <lineage>
        <taxon>Eukaryota</taxon>
        <taxon>Fungi</taxon>
        <taxon>Dikarya</taxon>
        <taxon>Ascomycota</taxon>
        <taxon>Saccharomycotina</taxon>
        <taxon>Pichiomycetes</taxon>
        <taxon>Pichiales</taxon>
        <taxon>Pichiaceae</taxon>
        <taxon>Ogataea</taxon>
    </lineage>
</organism>
<dbReference type="Gene3D" id="3.90.550.20">
    <property type="match status" value="1"/>
</dbReference>
<evidence type="ECO:0000313" key="2">
    <source>
        <dbReference type="EMBL" id="KAH3663528.1"/>
    </source>
</evidence>
<dbReference type="OrthoDB" id="409543at2759"/>
<dbReference type="InterPro" id="IPR029044">
    <property type="entry name" value="Nucleotide-diphossugar_trans"/>
</dbReference>
<dbReference type="PANTHER" id="PTHR31834:SF1">
    <property type="entry name" value="INITIATION-SPECIFIC ALPHA-1,6-MANNOSYLTRANSFERASE"/>
    <property type="match status" value="1"/>
</dbReference>
<proteinExistence type="inferred from homology"/>
<dbReference type="InterPro" id="IPR007577">
    <property type="entry name" value="GlycoTrfase_DXD_sugar-bd_CS"/>
</dbReference>
<protein>
    <recommendedName>
        <fullName evidence="4">Mannosyltransferase</fullName>
    </recommendedName>
</protein>
<reference evidence="2" key="2">
    <citation type="submission" date="2021-01" db="EMBL/GenBank/DDBJ databases">
        <authorList>
            <person name="Schikora-Tamarit M.A."/>
        </authorList>
    </citation>
    <scope>NUCLEOTIDE SEQUENCE</scope>
    <source>
        <strain evidence="2">CBS6075</strain>
    </source>
</reference>
<comment type="caution">
    <text evidence="2">The sequence shown here is derived from an EMBL/GenBank/DDBJ whole genome shotgun (WGS) entry which is preliminary data.</text>
</comment>
<accession>A0A9P8T264</accession>
<reference evidence="2" key="1">
    <citation type="journal article" date="2021" name="Open Biol.">
        <title>Shared evolutionary footprints suggest mitochondrial oxidative damage underlies multiple complex I losses in fungi.</title>
        <authorList>
            <person name="Schikora-Tamarit M.A."/>
            <person name="Marcet-Houben M."/>
            <person name="Nosek J."/>
            <person name="Gabaldon T."/>
        </authorList>
    </citation>
    <scope>NUCLEOTIDE SEQUENCE</scope>
    <source>
        <strain evidence="2">CBS6075</strain>
    </source>
</reference>
<keyword evidence="3" id="KW-1185">Reference proteome</keyword>
<dbReference type="SUPFAM" id="SSF53448">
    <property type="entry name" value="Nucleotide-diphospho-sugar transferases"/>
    <property type="match status" value="1"/>
</dbReference>
<dbReference type="InterPro" id="IPR039367">
    <property type="entry name" value="Och1-like"/>
</dbReference>
<name>A0A9P8T264_9ASCO</name>